<dbReference type="EMBL" id="SDEE01001251">
    <property type="protein sequence ID" value="RXW12418.1"/>
    <property type="molecule type" value="Genomic_DNA"/>
</dbReference>
<feature type="compositionally biased region" description="Basic and acidic residues" evidence="1">
    <location>
        <begin position="44"/>
        <end position="60"/>
    </location>
</feature>
<sequence length="584" mass="64871">MAPKLIDNPPLPLPRLLRSQVQANGTQATPPPVAPSRRTPAQVQKDKEQEKAKKREEARSKQLAIVKAAENENHLLEKQRANDVTADHPVGSSTPIQKVPRPRPQKGNSEEDMSEYEDDENLAEDDDEIMPEKRRRRGEARQLIHELKQYTAVENSEFTGTSNKRDRSASLDTMNQLAAKKAKGKKTQYPSGLRKGWNTPSSNSGHSGEAQQPTVGRSNEHPSPTSDLLVADSESPDNEALGGISDNEEGESSERAKIGAGEKPARFGFAKKQNSSAAVVVASNKPQGHTRMIETTSVPEFLKPSSAASIVYQRSVKKSNIKMSDIPRHLAVNFTQLFLPKMYQLIANNYNPWYQVQPINISNTFGEAFPNETLLSENASMMGIVSKLTANAISNFRNKFANQALKTLENVVFPALPVVAGSDREAVQREWVQWALSGEESNRVFYYREYEELDLDESVGALESDSGQRKVQIRRTCKRALGFYETGRKVMPGRPLMDFSKSNWGDNQQTFEGKVVSVQPTTKVAKVVKAIDRSKDPQKLKDNIVQAAFTESKTRRQGVVAPALNDELFDEDAGSDIELIDDDI</sequence>
<evidence type="ECO:0000313" key="2">
    <source>
        <dbReference type="EMBL" id="RXW12418.1"/>
    </source>
</evidence>
<feature type="region of interest" description="Disordered" evidence="1">
    <location>
        <begin position="19"/>
        <end position="262"/>
    </location>
</feature>
<feature type="compositionally biased region" description="Polar residues" evidence="1">
    <location>
        <begin position="19"/>
        <end position="28"/>
    </location>
</feature>
<dbReference type="AlphaFoldDB" id="A0A4V1Q1Q6"/>
<feature type="compositionally biased region" description="Basic and acidic residues" evidence="1">
    <location>
        <begin position="69"/>
        <end position="81"/>
    </location>
</feature>
<evidence type="ECO:0000256" key="1">
    <source>
        <dbReference type="SAM" id="MobiDB-lite"/>
    </source>
</evidence>
<name>A0A4V1Q1Q6_9AGAR</name>
<proteinExistence type="predicted"/>
<protein>
    <submittedName>
        <fullName evidence="2">Uncharacterized protein</fullName>
    </submittedName>
</protein>
<reference evidence="2 3" key="1">
    <citation type="submission" date="2019-01" db="EMBL/GenBank/DDBJ databases">
        <title>Draft genome sequence of Psathyrella aberdarensis IHI B618.</title>
        <authorList>
            <person name="Buettner E."/>
            <person name="Kellner H."/>
        </authorList>
    </citation>
    <scope>NUCLEOTIDE SEQUENCE [LARGE SCALE GENOMIC DNA]</scope>
    <source>
        <strain evidence="2 3">IHI B618</strain>
    </source>
</reference>
<gene>
    <name evidence="2" type="ORF">EST38_g13437</name>
</gene>
<dbReference type="Proteomes" id="UP000290288">
    <property type="component" value="Unassembled WGS sequence"/>
</dbReference>
<keyword evidence="3" id="KW-1185">Reference proteome</keyword>
<dbReference type="OrthoDB" id="3237371at2759"/>
<feature type="compositionally biased region" description="Polar residues" evidence="1">
    <location>
        <begin position="198"/>
        <end position="226"/>
    </location>
</feature>
<comment type="caution">
    <text evidence="2">The sequence shown here is derived from an EMBL/GenBank/DDBJ whole genome shotgun (WGS) entry which is preliminary data.</text>
</comment>
<organism evidence="2 3">
    <name type="scientific">Candolleomyces aberdarensis</name>
    <dbReference type="NCBI Taxonomy" id="2316362"/>
    <lineage>
        <taxon>Eukaryota</taxon>
        <taxon>Fungi</taxon>
        <taxon>Dikarya</taxon>
        <taxon>Basidiomycota</taxon>
        <taxon>Agaricomycotina</taxon>
        <taxon>Agaricomycetes</taxon>
        <taxon>Agaricomycetidae</taxon>
        <taxon>Agaricales</taxon>
        <taxon>Agaricineae</taxon>
        <taxon>Psathyrellaceae</taxon>
        <taxon>Candolleomyces</taxon>
    </lineage>
</organism>
<evidence type="ECO:0000313" key="3">
    <source>
        <dbReference type="Proteomes" id="UP000290288"/>
    </source>
</evidence>
<accession>A0A4V1Q1Q6</accession>
<feature type="compositionally biased region" description="Acidic residues" evidence="1">
    <location>
        <begin position="110"/>
        <end position="129"/>
    </location>
</feature>
<feature type="compositionally biased region" description="Polar residues" evidence="1">
    <location>
        <begin position="152"/>
        <end position="162"/>
    </location>
</feature>
<feature type="compositionally biased region" description="Basic and acidic residues" evidence="1">
    <location>
        <begin position="139"/>
        <end position="148"/>
    </location>
</feature>